<dbReference type="GO" id="GO:0006355">
    <property type="term" value="P:regulation of DNA-templated transcription"/>
    <property type="evidence" value="ECO:0007669"/>
    <property type="project" value="InterPro"/>
</dbReference>
<protein>
    <submittedName>
        <fullName evidence="2">Helix-turn-helix transcriptional regulator</fullName>
    </submittedName>
</protein>
<sequence>MLDLVERIYEAAAIPELWPDALDAVTTRIGAAGCTIITIDRAAPVWVSSPGLRADVRDYFESGWAQKNDRMERLLRDGYSGFVRDVDLYTRDEVQNLPMVQEFLRPRGYGWSAALATPVPSGEILLFSIEQMWRDGPISDDSMRVLEALRPHISRSSLLTAKLRFERARSAVEAFAVADMPAALARADGHVLAANDLFAALGPQLAIGARNRLRVAFEGAAGLIDAALARAPGPGGRKPPLSVAIPAESESPPLVVHILPTEGAARDLFGARTALLLVTRVEAGSAPDAGLLRALFDLTPTEARVAQELLGGGSGDEVARRLGMGGETLRTHVKSVLRKTGFGRRVELVRFLAGLPSFGS</sequence>
<gene>
    <name evidence="2" type="ORF">K6K41_01060</name>
</gene>
<evidence type="ECO:0000313" key="3">
    <source>
        <dbReference type="Proteomes" id="UP000825701"/>
    </source>
</evidence>
<dbReference type="InterPro" id="IPR000792">
    <property type="entry name" value="Tscrpt_reg_LuxR_C"/>
</dbReference>
<evidence type="ECO:0000259" key="1">
    <source>
        <dbReference type="PROSITE" id="PS50043"/>
    </source>
</evidence>
<dbReference type="Pfam" id="PF00196">
    <property type="entry name" value="GerE"/>
    <property type="match status" value="1"/>
</dbReference>
<accession>A0A9E6UMV3</accession>
<evidence type="ECO:0000313" key="2">
    <source>
        <dbReference type="EMBL" id="QZO00391.1"/>
    </source>
</evidence>
<dbReference type="KEGG" id="cmet:K6K41_01060"/>
<name>A0A9E6UMV3_9HYPH</name>
<dbReference type="SUPFAM" id="SSF46894">
    <property type="entry name" value="C-terminal effector domain of the bipartite response regulators"/>
    <property type="match status" value="1"/>
</dbReference>
<dbReference type="InterPro" id="IPR036388">
    <property type="entry name" value="WH-like_DNA-bd_sf"/>
</dbReference>
<dbReference type="EMBL" id="CP081869">
    <property type="protein sequence ID" value="QZO00391.1"/>
    <property type="molecule type" value="Genomic_DNA"/>
</dbReference>
<organism evidence="2 3">
    <name type="scientific">Chenggangzhangella methanolivorans</name>
    <dbReference type="NCBI Taxonomy" id="1437009"/>
    <lineage>
        <taxon>Bacteria</taxon>
        <taxon>Pseudomonadati</taxon>
        <taxon>Pseudomonadota</taxon>
        <taxon>Alphaproteobacteria</taxon>
        <taxon>Hyphomicrobiales</taxon>
        <taxon>Methylopilaceae</taxon>
        <taxon>Chenggangzhangella</taxon>
    </lineage>
</organism>
<proteinExistence type="predicted"/>
<dbReference type="AlphaFoldDB" id="A0A9E6UMV3"/>
<dbReference type="SMART" id="SM00421">
    <property type="entry name" value="HTH_LUXR"/>
    <property type="match status" value="1"/>
</dbReference>
<dbReference type="GO" id="GO:0003677">
    <property type="term" value="F:DNA binding"/>
    <property type="evidence" value="ECO:0007669"/>
    <property type="project" value="InterPro"/>
</dbReference>
<reference evidence="2" key="1">
    <citation type="submission" date="2021-08" db="EMBL/GenBank/DDBJ databases">
        <authorList>
            <person name="Zhang H."/>
            <person name="Xu M."/>
            <person name="Yu Z."/>
            <person name="Yang L."/>
            <person name="Cai Y."/>
        </authorList>
    </citation>
    <scope>NUCLEOTIDE SEQUENCE</scope>
    <source>
        <strain evidence="2">CHL1</strain>
    </source>
</reference>
<feature type="domain" description="HTH luxR-type" evidence="1">
    <location>
        <begin position="291"/>
        <end position="356"/>
    </location>
</feature>
<keyword evidence="3" id="KW-1185">Reference proteome</keyword>
<dbReference type="PRINTS" id="PR00038">
    <property type="entry name" value="HTHLUXR"/>
</dbReference>
<dbReference type="Proteomes" id="UP000825701">
    <property type="component" value="Chromosome"/>
</dbReference>
<dbReference type="Gene3D" id="1.10.10.10">
    <property type="entry name" value="Winged helix-like DNA-binding domain superfamily/Winged helix DNA-binding domain"/>
    <property type="match status" value="1"/>
</dbReference>
<dbReference type="InterPro" id="IPR016032">
    <property type="entry name" value="Sig_transdc_resp-reg_C-effctor"/>
</dbReference>
<dbReference type="PROSITE" id="PS50043">
    <property type="entry name" value="HTH_LUXR_2"/>
    <property type="match status" value="1"/>
</dbReference>
<dbReference type="RefSeq" id="WP_261403587.1">
    <property type="nucleotide sequence ID" value="NZ_CP081869.1"/>
</dbReference>